<dbReference type="AlphaFoldDB" id="A0A0F8XZ48"/>
<evidence type="ECO:0000313" key="1">
    <source>
        <dbReference type="EMBL" id="KKK74313.1"/>
    </source>
</evidence>
<gene>
    <name evidence="1" type="ORF">LCGC14_2885010</name>
</gene>
<dbReference type="EMBL" id="LAZR01056377">
    <property type="protein sequence ID" value="KKK74313.1"/>
    <property type="molecule type" value="Genomic_DNA"/>
</dbReference>
<sequence>MKVKVISELEPETFEEAVDEALAEGWTLFSFRVTDWDSGSASGTGYYALLTKEVD</sequence>
<protein>
    <recommendedName>
        <fullName evidence="2">DUF4177 domain-containing protein</fullName>
    </recommendedName>
</protein>
<evidence type="ECO:0008006" key="2">
    <source>
        <dbReference type="Google" id="ProtNLM"/>
    </source>
</evidence>
<comment type="caution">
    <text evidence="1">The sequence shown here is derived from an EMBL/GenBank/DDBJ whole genome shotgun (WGS) entry which is preliminary data.</text>
</comment>
<name>A0A0F8XZ48_9ZZZZ</name>
<organism evidence="1">
    <name type="scientific">marine sediment metagenome</name>
    <dbReference type="NCBI Taxonomy" id="412755"/>
    <lineage>
        <taxon>unclassified sequences</taxon>
        <taxon>metagenomes</taxon>
        <taxon>ecological metagenomes</taxon>
    </lineage>
</organism>
<accession>A0A0F8XZ48</accession>
<proteinExistence type="predicted"/>
<reference evidence="1" key="1">
    <citation type="journal article" date="2015" name="Nature">
        <title>Complex archaea that bridge the gap between prokaryotes and eukaryotes.</title>
        <authorList>
            <person name="Spang A."/>
            <person name="Saw J.H."/>
            <person name="Jorgensen S.L."/>
            <person name="Zaremba-Niedzwiedzka K."/>
            <person name="Martijn J."/>
            <person name="Lind A.E."/>
            <person name="van Eijk R."/>
            <person name="Schleper C."/>
            <person name="Guy L."/>
            <person name="Ettema T.J."/>
        </authorList>
    </citation>
    <scope>NUCLEOTIDE SEQUENCE</scope>
</reference>